<keyword evidence="2" id="KW-1133">Transmembrane helix</keyword>
<protein>
    <submittedName>
        <fullName evidence="3">Uncharacterized protein</fullName>
    </submittedName>
</protein>
<reference evidence="3" key="1">
    <citation type="submission" date="2021-06" db="EMBL/GenBank/DDBJ databases">
        <title>Comparative genomics, transcriptomics and evolutionary studies reveal genomic signatures of adaptation to plant cell wall in hemibiotrophic fungi.</title>
        <authorList>
            <consortium name="DOE Joint Genome Institute"/>
            <person name="Baroncelli R."/>
            <person name="Diaz J.F."/>
            <person name="Benocci T."/>
            <person name="Peng M."/>
            <person name="Battaglia E."/>
            <person name="Haridas S."/>
            <person name="Andreopoulos W."/>
            <person name="Labutti K."/>
            <person name="Pangilinan J."/>
            <person name="Floch G.L."/>
            <person name="Makela M.R."/>
            <person name="Henrissat B."/>
            <person name="Grigoriev I.V."/>
            <person name="Crouch J.A."/>
            <person name="De Vries R.P."/>
            <person name="Sukno S.A."/>
            <person name="Thon M.R."/>
        </authorList>
    </citation>
    <scope>NUCLEOTIDE SEQUENCE</scope>
    <source>
        <strain evidence="3">MAFF235873</strain>
    </source>
</reference>
<feature type="region of interest" description="Disordered" evidence="1">
    <location>
        <begin position="182"/>
        <end position="212"/>
    </location>
</feature>
<evidence type="ECO:0000256" key="1">
    <source>
        <dbReference type="SAM" id="MobiDB-lite"/>
    </source>
</evidence>
<keyword evidence="2" id="KW-0812">Transmembrane</keyword>
<organism evidence="3 4">
    <name type="scientific">Colletotrichum zoysiae</name>
    <dbReference type="NCBI Taxonomy" id="1216348"/>
    <lineage>
        <taxon>Eukaryota</taxon>
        <taxon>Fungi</taxon>
        <taxon>Dikarya</taxon>
        <taxon>Ascomycota</taxon>
        <taxon>Pezizomycotina</taxon>
        <taxon>Sordariomycetes</taxon>
        <taxon>Hypocreomycetidae</taxon>
        <taxon>Glomerellales</taxon>
        <taxon>Glomerellaceae</taxon>
        <taxon>Colletotrichum</taxon>
        <taxon>Colletotrichum graminicola species complex</taxon>
    </lineage>
</organism>
<evidence type="ECO:0000313" key="4">
    <source>
        <dbReference type="Proteomes" id="UP001232148"/>
    </source>
</evidence>
<gene>
    <name evidence="3" type="ORF">LX32DRAFT_733275</name>
</gene>
<feature type="transmembrane region" description="Helical" evidence="2">
    <location>
        <begin position="136"/>
        <end position="158"/>
    </location>
</feature>
<evidence type="ECO:0000256" key="2">
    <source>
        <dbReference type="SAM" id="Phobius"/>
    </source>
</evidence>
<feature type="transmembrane region" description="Helical" evidence="2">
    <location>
        <begin position="34"/>
        <end position="52"/>
    </location>
</feature>
<proteinExistence type="predicted"/>
<sequence>MPPRLVPYAWYGPDSEARRRTQRTTSLYNMTPRIMSAVVILSITASTLLAAISSMMQPRDSNHGVIVCLAVLMGIAQNSMLFVFVLHSCIGLPPTNIGGTVFGYYIIWAVVQAFGFAGVGVVRLHTWPKPVRNVCAIWMLLTILNLWLFLIALFVIVAERYRIQVVTRFNATRRTEARPVPVVTGDARDEEAASSIQPPPYVSVRDTKNQHA</sequence>
<keyword evidence="4" id="KW-1185">Reference proteome</keyword>
<dbReference type="EMBL" id="MU843084">
    <property type="protein sequence ID" value="KAK2021728.1"/>
    <property type="molecule type" value="Genomic_DNA"/>
</dbReference>
<feature type="transmembrane region" description="Helical" evidence="2">
    <location>
        <begin position="64"/>
        <end position="85"/>
    </location>
</feature>
<accession>A0AAD9H456</accession>
<dbReference type="AlphaFoldDB" id="A0AAD9H456"/>
<comment type="caution">
    <text evidence="3">The sequence shown here is derived from an EMBL/GenBank/DDBJ whole genome shotgun (WGS) entry which is preliminary data.</text>
</comment>
<dbReference type="Proteomes" id="UP001232148">
    <property type="component" value="Unassembled WGS sequence"/>
</dbReference>
<name>A0AAD9H456_9PEZI</name>
<feature type="transmembrane region" description="Helical" evidence="2">
    <location>
        <begin position="105"/>
        <end position="124"/>
    </location>
</feature>
<keyword evidence="2" id="KW-0472">Membrane</keyword>
<evidence type="ECO:0000313" key="3">
    <source>
        <dbReference type="EMBL" id="KAK2021728.1"/>
    </source>
</evidence>